<comment type="caution">
    <text evidence="1">The sequence shown here is derived from an EMBL/GenBank/DDBJ whole genome shotgun (WGS) entry which is preliminary data.</text>
</comment>
<keyword evidence="2" id="KW-1185">Reference proteome</keyword>
<proteinExistence type="predicted"/>
<name>A0ACC3BDP5_9EURO</name>
<protein>
    <submittedName>
        <fullName evidence="1">Uncharacterized protein</fullName>
    </submittedName>
</protein>
<gene>
    <name evidence="1" type="ORF">N8T08_009419</name>
</gene>
<evidence type="ECO:0000313" key="2">
    <source>
        <dbReference type="Proteomes" id="UP001177260"/>
    </source>
</evidence>
<dbReference type="Proteomes" id="UP001177260">
    <property type="component" value="Unassembled WGS sequence"/>
</dbReference>
<accession>A0ACC3BDP5</accession>
<evidence type="ECO:0000313" key="1">
    <source>
        <dbReference type="EMBL" id="KAK1148416.1"/>
    </source>
</evidence>
<reference evidence="1 2" key="1">
    <citation type="journal article" date="2023" name="ACS Omega">
        <title>Identification of the Neoaspergillic Acid Biosynthesis Gene Cluster by Establishing an In Vitro CRISPR-Ribonucleoprotein Genetic System in Aspergillus melleus.</title>
        <authorList>
            <person name="Yuan B."/>
            <person name="Grau M.F."/>
            <person name="Murata R.M."/>
            <person name="Torok T."/>
            <person name="Venkateswaran K."/>
            <person name="Stajich J.E."/>
            <person name="Wang C.C.C."/>
        </authorList>
    </citation>
    <scope>NUCLEOTIDE SEQUENCE [LARGE SCALE GENOMIC DNA]</scope>
    <source>
        <strain evidence="1 2">IMV 1140</strain>
    </source>
</reference>
<sequence length="345" mass="38513">MEHLTRSSLPAVFSPAKQSTAPFPPSHGSATAGSQKPTVAGEPFAVNSGGDYAHRLEQPALPPNHDREGLEEHRTRADHHDAAGDKSPFRHLVFDPSSLERTKLRTRHKHKHSKSRDGRLPRIMNPMSASSAARGLLPAWSSGREKESDMDDALLRPITRESTRSGYGPEYPTGFGAGARKGSLFDDIDQTSKLGPVRGREIRSMEDLEMLNERRTLGEKFLRSALSLIGTLATDITRRLDYTYYNLLEKIAALTSTIASFQELFESTSALFDDFEKETKNLGQEIQKQILEFKEFRPQVQKVEALEQHVQHRQSSRSANTPTSNVAAVDAQPTDRDPLKFLEEL</sequence>
<dbReference type="EMBL" id="JAOPJF010000007">
    <property type="protein sequence ID" value="KAK1148416.1"/>
    <property type="molecule type" value="Genomic_DNA"/>
</dbReference>
<organism evidence="1 2">
    <name type="scientific">Aspergillus melleus</name>
    <dbReference type="NCBI Taxonomy" id="138277"/>
    <lineage>
        <taxon>Eukaryota</taxon>
        <taxon>Fungi</taxon>
        <taxon>Dikarya</taxon>
        <taxon>Ascomycota</taxon>
        <taxon>Pezizomycotina</taxon>
        <taxon>Eurotiomycetes</taxon>
        <taxon>Eurotiomycetidae</taxon>
        <taxon>Eurotiales</taxon>
        <taxon>Aspergillaceae</taxon>
        <taxon>Aspergillus</taxon>
        <taxon>Aspergillus subgen. Circumdati</taxon>
    </lineage>
</organism>